<proteinExistence type="predicted"/>
<protein>
    <submittedName>
        <fullName evidence="2">Uncharacterized protein</fullName>
    </submittedName>
</protein>
<gene>
    <name evidence="2" type="ORF">ONB1V03_LOCUS15700</name>
</gene>
<name>A0A7R9MFW7_9ACAR</name>
<sequence length="115" mass="13310">MKYALVFVFAFVVLACADDPLETLKKQLIARIDALEKLIAADVKRYENTKAAGSGEFQDLKSAPETLEQYRADITKYTRKDDLLVYVDHMNYMEKWETETVQRLEKIIHPPTLIN</sequence>
<reference evidence="2" key="1">
    <citation type="submission" date="2020-11" db="EMBL/GenBank/DDBJ databases">
        <authorList>
            <person name="Tran Van P."/>
        </authorList>
    </citation>
    <scope>NUCLEOTIDE SEQUENCE</scope>
</reference>
<keyword evidence="3" id="KW-1185">Reference proteome</keyword>
<feature type="chain" id="PRO_5036211514" evidence="1">
    <location>
        <begin position="18"/>
        <end position="115"/>
    </location>
</feature>
<evidence type="ECO:0000313" key="2">
    <source>
        <dbReference type="EMBL" id="CAD7659104.1"/>
    </source>
</evidence>
<dbReference type="EMBL" id="OC931362">
    <property type="protein sequence ID" value="CAD7659104.1"/>
    <property type="molecule type" value="Genomic_DNA"/>
</dbReference>
<evidence type="ECO:0000256" key="1">
    <source>
        <dbReference type="SAM" id="SignalP"/>
    </source>
</evidence>
<dbReference type="EMBL" id="CAJPVJ010016537">
    <property type="protein sequence ID" value="CAG2176266.1"/>
    <property type="molecule type" value="Genomic_DNA"/>
</dbReference>
<dbReference type="Proteomes" id="UP000728032">
    <property type="component" value="Unassembled WGS sequence"/>
</dbReference>
<feature type="signal peptide" evidence="1">
    <location>
        <begin position="1"/>
        <end position="17"/>
    </location>
</feature>
<dbReference type="PROSITE" id="PS51257">
    <property type="entry name" value="PROKAR_LIPOPROTEIN"/>
    <property type="match status" value="1"/>
</dbReference>
<evidence type="ECO:0000313" key="3">
    <source>
        <dbReference type="Proteomes" id="UP000728032"/>
    </source>
</evidence>
<dbReference type="AlphaFoldDB" id="A0A7R9MFW7"/>
<keyword evidence="1" id="KW-0732">Signal</keyword>
<organism evidence="2">
    <name type="scientific">Oppiella nova</name>
    <dbReference type="NCBI Taxonomy" id="334625"/>
    <lineage>
        <taxon>Eukaryota</taxon>
        <taxon>Metazoa</taxon>
        <taxon>Ecdysozoa</taxon>
        <taxon>Arthropoda</taxon>
        <taxon>Chelicerata</taxon>
        <taxon>Arachnida</taxon>
        <taxon>Acari</taxon>
        <taxon>Acariformes</taxon>
        <taxon>Sarcoptiformes</taxon>
        <taxon>Oribatida</taxon>
        <taxon>Brachypylina</taxon>
        <taxon>Oppioidea</taxon>
        <taxon>Oppiidae</taxon>
        <taxon>Oppiella</taxon>
    </lineage>
</organism>
<accession>A0A7R9MFW7</accession>